<dbReference type="Pfam" id="PF00004">
    <property type="entry name" value="AAA"/>
    <property type="match status" value="1"/>
</dbReference>
<dbReference type="InterPro" id="IPR037219">
    <property type="entry name" value="Peptidase_M41-like"/>
</dbReference>
<evidence type="ECO:0000256" key="7">
    <source>
        <dbReference type="ARBA" id="ARBA00022741"/>
    </source>
</evidence>
<keyword evidence="11" id="KW-0482">Metalloprotease</keyword>
<evidence type="ECO:0000256" key="11">
    <source>
        <dbReference type="ARBA" id="ARBA00023049"/>
    </source>
</evidence>
<name>A0A4P7NQZ7_PYROR</name>
<dbReference type="InterPro" id="IPR027417">
    <property type="entry name" value="P-loop_NTPase"/>
</dbReference>
<feature type="transmembrane region" description="Helical" evidence="14">
    <location>
        <begin position="229"/>
        <end position="251"/>
    </location>
</feature>
<dbReference type="Gene3D" id="1.10.8.60">
    <property type="match status" value="1"/>
</dbReference>
<dbReference type="InterPro" id="IPR003960">
    <property type="entry name" value="ATPase_AAA_CS"/>
</dbReference>
<dbReference type="InterPro" id="IPR003959">
    <property type="entry name" value="ATPase_AAA_core"/>
</dbReference>
<dbReference type="GO" id="GO:0005524">
    <property type="term" value="F:ATP binding"/>
    <property type="evidence" value="ECO:0007669"/>
    <property type="project" value="UniProtKB-KW"/>
</dbReference>
<dbReference type="PANTHER" id="PTHR23076:SF97">
    <property type="entry name" value="ATP-DEPENDENT ZINC METALLOPROTEASE YME1L1"/>
    <property type="match status" value="1"/>
</dbReference>
<keyword evidence="8" id="KW-0378">Hydrolase</keyword>
<dbReference type="GO" id="GO:0004176">
    <property type="term" value="F:ATP-dependent peptidase activity"/>
    <property type="evidence" value="ECO:0007669"/>
    <property type="project" value="InterPro"/>
</dbReference>
<evidence type="ECO:0000256" key="1">
    <source>
        <dbReference type="ARBA" id="ARBA00001947"/>
    </source>
</evidence>
<evidence type="ECO:0000256" key="14">
    <source>
        <dbReference type="SAM" id="Phobius"/>
    </source>
</evidence>
<dbReference type="GO" id="GO:0016887">
    <property type="term" value="F:ATP hydrolysis activity"/>
    <property type="evidence" value="ECO:0007669"/>
    <property type="project" value="InterPro"/>
</dbReference>
<evidence type="ECO:0000256" key="4">
    <source>
        <dbReference type="ARBA" id="ARBA00010550"/>
    </source>
</evidence>
<dbReference type="GO" id="GO:0004222">
    <property type="term" value="F:metalloendopeptidase activity"/>
    <property type="evidence" value="ECO:0007669"/>
    <property type="project" value="InterPro"/>
</dbReference>
<dbReference type="FunFam" id="1.20.58.760:FF:000001">
    <property type="entry name" value="ATP-dependent zinc metalloprotease FtsH"/>
    <property type="match status" value="1"/>
</dbReference>
<proteinExistence type="inferred from homology"/>
<dbReference type="GO" id="GO:0007005">
    <property type="term" value="P:mitochondrion organization"/>
    <property type="evidence" value="ECO:0007669"/>
    <property type="project" value="TreeGrafter"/>
</dbReference>
<dbReference type="PROSITE" id="PS00674">
    <property type="entry name" value="AAA"/>
    <property type="match status" value="1"/>
</dbReference>
<dbReference type="SUPFAM" id="SSF52540">
    <property type="entry name" value="P-loop containing nucleoside triphosphate hydrolases"/>
    <property type="match status" value="1"/>
</dbReference>
<dbReference type="Gene3D" id="1.20.58.760">
    <property type="entry name" value="Peptidase M41"/>
    <property type="match status" value="1"/>
</dbReference>
<comment type="similarity">
    <text evidence="3">In the C-terminal section; belongs to the peptidase M41 family.</text>
</comment>
<keyword evidence="9" id="KW-0862">Zinc</keyword>
<dbReference type="NCBIfam" id="TIGR01241">
    <property type="entry name" value="FtsH_fam"/>
    <property type="match status" value="1"/>
</dbReference>
<dbReference type="Pfam" id="PF21232">
    <property type="entry name" value="Yme1-like_N"/>
    <property type="match status" value="1"/>
</dbReference>
<feature type="compositionally biased region" description="Pro residues" evidence="13">
    <location>
        <begin position="737"/>
        <end position="748"/>
    </location>
</feature>
<keyword evidence="6" id="KW-0479">Metal-binding</keyword>
<dbReference type="HAMAP" id="MF_01458">
    <property type="entry name" value="FtsH"/>
    <property type="match status" value="1"/>
</dbReference>
<dbReference type="InterPro" id="IPR048438">
    <property type="entry name" value="Yme1-like_N"/>
</dbReference>
<evidence type="ECO:0000256" key="2">
    <source>
        <dbReference type="ARBA" id="ARBA00004370"/>
    </source>
</evidence>
<dbReference type="Proteomes" id="UP000294847">
    <property type="component" value="Chromosome 6"/>
</dbReference>
<dbReference type="GO" id="GO:0046872">
    <property type="term" value="F:metal ion binding"/>
    <property type="evidence" value="ECO:0007669"/>
    <property type="project" value="UniProtKB-KW"/>
</dbReference>
<comment type="similarity">
    <text evidence="4">In the N-terminal section; belongs to the AAA ATPase family.</text>
</comment>
<evidence type="ECO:0000256" key="8">
    <source>
        <dbReference type="ARBA" id="ARBA00022801"/>
    </source>
</evidence>
<dbReference type="Gene3D" id="3.40.50.300">
    <property type="entry name" value="P-loop containing nucleotide triphosphate hydrolases"/>
    <property type="match status" value="1"/>
</dbReference>
<evidence type="ECO:0000256" key="3">
    <source>
        <dbReference type="ARBA" id="ARBA00010044"/>
    </source>
</evidence>
<dbReference type="GO" id="GO:0006515">
    <property type="term" value="P:protein quality control for misfolded or incompletely synthesized proteins"/>
    <property type="evidence" value="ECO:0007669"/>
    <property type="project" value="TreeGrafter"/>
</dbReference>
<dbReference type="InterPro" id="IPR041569">
    <property type="entry name" value="AAA_lid_3"/>
</dbReference>
<keyword evidence="14" id="KW-1133">Transmembrane helix</keyword>
<reference evidence="15 16" key="1">
    <citation type="journal article" date="2019" name="Mol. Biol. Evol.">
        <title>Blast fungal genomes show frequent chromosomal changes, gene gains and losses, and effector gene turnover.</title>
        <authorList>
            <person name="Gomez Luciano L.B."/>
            <person name="Jason Tsai I."/>
            <person name="Chuma I."/>
            <person name="Tosa Y."/>
            <person name="Chen Y.H."/>
            <person name="Li J.Y."/>
            <person name="Li M.Y."/>
            <person name="Jade Lu M.Y."/>
            <person name="Nakayashiki H."/>
            <person name="Li W.H."/>
        </authorList>
    </citation>
    <scope>NUCLEOTIDE SEQUENCE [LARGE SCALE GENOMIC DNA]</scope>
    <source>
        <strain evidence="15">MZ5-1-6</strain>
    </source>
</reference>
<evidence type="ECO:0000256" key="6">
    <source>
        <dbReference type="ARBA" id="ARBA00022723"/>
    </source>
</evidence>
<dbReference type="InterPro" id="IPR003593">
    <property type="entry name" value="AAA+_ATPase"/>
</dbReference>
<keyword evidence="12 14" id="KW-0472">Membrane</keyword>
<evidence type="ECO:0000256" key="13">
    <source>
        <dbReference type="SAM" id="MobiDB-lite"/>
    </source>
</evidence>
<keyword evidence="10" id="KW-0067">ATP-binding</keyword>
<gene>
    <name evidence="15" type="ORF">PoMZ_06526</name>
</gene>
<keyword evidence="7" id="KW-0547">Nucleotide-binding</keyword>
<keyword evidence="14" id="KW-0812">Transmembrane</keyword>
<protein>
    <submittedName>
        <fullName evidence="15">Uncharacterized protein</fullName>
    </submittedName>
</protein>
<feature type="region of interest" description="Disordered" evidence="13">
    <location>
        <begin position="714"/>
        <end position="748"/>
    </location>
</feature>
<dbReference type="FunFam" id="1.10.8.60:FF:000001">
    <property type="entry name" value="ATP-dependent zinc metalloprotease FtsH"/>
    <property type="match status" value="1"/>
</dbReference>
<evidence type="ECO:0000256" key="12">
    <source>
        <dbReference type="ARBA" id="ARBA00023136"/>
    </source>
</evidence>
<dbReference type="SUPFAM" id="SSF140990">
    <property type="entry name" value="FtsH protease domain-like"/>
    <property type="match status" value="1"/>
</dbReference>
<comment type="subcellular location">
    <subcellularLocation>
        <location evidence="2">Membrane</location>
    </subcellularLocation>
</comment>
<dbReference type="InterPro" id="IPR000642">
    <property type="entry name" value="Peptidase_M41"/>
</dbReference>
<evidence type="ECO:0000256" key="9">
    <source>
        <dbReference type="ARBA" id="ARBA00022833"/>
    </source>
</evidence>
<keyword evidence="5" id="KW-0645">Protease</keyword>
<accession>A0A4P7NQZ7</accession>
<dbReference type="InterPro" id="IPR005936">
    <property type="entry name" value="FtsH"/>
</dbReference>
<dbReference type="Pfam" id="PF17862">
    <property type="entry name" value="AAA_lid_3"/>
    <property type="match status" value="1"/>
</dbReference>
<evidence type="ECO:0000313" key="16">
    <source>
        <dbReference type="Proteomes" id="UP000294847"/>
    </source>
</evidence>
<dbReference type="GO" id="GO:0005743">
    <property type="term" value="C:mitochondrial inner membrane"/>
    <property type="evidence" value="ECO:0007669"/>
    <property type="project" value="TreeGrafter"/>
</dbReference>
<dbReference type="SMART" id="SM00382">
    <property type="entry name" value="AAA"/>
    <property type="match status" value="1"/>
</dbReference>
<sequence>MAPHASALPNMAAAASIAGSLATRRAIFLPNSASRIIRSTASESLIANSIIRTYSALQSPSRLFRNAPLGASTGRHTQAASGSNLQFPHQRLFMSGISRTLLAQREETANRNPSSASAQNAFYQTLLKANMPAIIVERHQSGHFASNDATREVYNRARAMLEGSQGASNSVAANGEFVEDTSRLRAVGQAVAARSMGGNISSARETANGPIRVVVDESRGSQIFRWVKFVAYFAFVAYVSMVVLGIVFDMFTSVNKKMSTQKHMEVKADKQKTRFKDVHGCEEAKEELQDLVEFLKNPDKFSSLGGKLPKGVLLVGPPGTGKTLLARAVAGEAGVPFFYMSGSEFEEVFVGVGARRVRDLFTAAKTASPAIVFIDELDAIGGKRNAKDPSYAKQTLNQLLTELDGFEQDSGVIVIAATNFPRSLDKALTRPGRFDRHVQVDLPDIRGRIAILKHHATKIKADDNIDYEAIARSTPGLSGAELESIVNQAAIHASKTRKTIVSTKDFDWAKDKVIMGAERRSMVISPKEKEMTAYHEAGHALITLYTQDSPNKLYKVTILPRGPSLGHTAYLPEMDKYSYTVKDYKAQIDSLLGGKIAEQLAFGDDMVTSGVSNDLERATDLAYRMVSRWGMSERLGPMEYGRTFENLSSSTKAVIEAEVKTILEVAQERGAKLLKDKRVELDRLAKALVQYETLDVEEVKKVIRGEDLEGRTKVPENSILVVPKPDSDKPFSGGSGPPAPLPPVPAPV</sequence>
<dbReference type="PANTHER" id="PTHR23076">
    <property type="entry name" value="METALLOPROTEASE M41 FTSH"/>
    <property type="match status" value="1"/>
</dbReference>
<evidence type="ECO:0000313" key="15">
    <source>
        <dbReference type="EMBL" id="QBZ64825.1"/>
    </source>
</evidence>
<dbReference type="CDD" id="cd19501">
    <property type="entry name" value="RecA-like_FtsH"/>
    <property type="match status" value="1"/>
</dbReference>
<evidence type="ECO:0000256" key="5">
    <source>
        <dbReference type="ARBA" id="ARBA00022670"/>
    </source>
</evidence>
<dbReference type="EMBL" id="CP034209">
    <property type="protein sequence ID" value="QBZ64825.1"/>
    <property type="molecule type" value="Genomic_DNA"/>
</dbReference>
<dbReference type="FunFam" id="3.40.50.300:FF:000175">
    <property type="entry name" value="ATP-dependent zinc metalloprotease FTSH 4"/>
    <property type="match status" value="1"/>
</dbReference>
<dbReference type="Pfam" id="PF01434">
    <property type="entry name" value="Peptidase_M41"/>
    <property type="match status" value="1"/>
</dbReference>
<organism evidence="15 16">
    <name type="scientific">Pyricularia oryzae</name>
    <name type="common">Rice blast fungus</name>
    <name type="synonym">Magnaporthe oryzae</name>
    <dbReference type="NCBI Taxonomy" id="318829"/>
    <lineage>
        <taxon>Eukaryota</taxon>
        <taxon>Fungi</taxon>
        <taxon>Dikarya</taxon>
        <taxon>Ascomycota</taxon>
        <taxon>Pezizomycotina</taxon>
        <taxon>Sordariomycetes</taxon>
        <taxon>Sordariomycetidae</taxon>
        <taxon>Magnaporthales</taxon>
        <taxon>Pyriculariaceae</taxon>
        <taxon>Pyricularia</taxon>
    </lineage>
</organism>
<evidence type="ECO:0000256" key="10">
    <source>
        <dbReference type="ARBA" id="ARBA00022840"/>
    </source>
</evidence>
<dbReference type="AlphaFoldDB" id="A0A4P7NQZ7"/>
<comment type="cofactor">
    <cofactor evidence="1">
        <name>Zn(2+)</name>
        <dbReference type="ChEBI" id="CHEBI:29105"/>
    </cofactor>
</comment>